<accession>A0A521B3K2</accession>
<keyword evidence="1" id="KW-0472">Membrane</keyword>
<protein>
    <submittedName>
        <fullName evidence="2">Uncharacterized protein</fullName>
    </submittedName>
</protein>
<name>A0A521B3K2_9RHOB</name>
<evidence type="ECO:0000256" key="1">
    <source>
        <dbReference type="SAM" id="Phobius"/>
    </source>
</evidence>
<dbReference type="OrthoDB" id="9342581at2"/>
<keyword evidence="1" id="KW-1133">Transmembrane helix</keyword>
<organism evidence="2 3">
    <name type="scientific">Paracoccus laeviglucosivorans</name>
    <dbReference type="NCBI Taxonomy" id="1197861"/>
    <lineage>
        <taxon>Bacteria</taxon>
        <taxon>Pseudomonadati</taxon>
        <taxon>Pseudomonadota</taxon>
        <taxon>Alphaproteobacteria</taxon>
        <taxon>Rhodobacterales</taxon>
        <taxon>Paracoccaceae</taxon>
        <taxon>Paracoccus</taxon>
    </lineage>
</organism>
<gene>
    <name evidence="2" type="ORF">SAMN06265221_10292</name>
</gene>
<keyword evidence="1" id="KW-0812">Transmembrane</keyword>
<dbReference type="EMBL" id="FXTK01000002">
    <property type="protein sequence ID" value="SMO41662.1"/>
    <property type="molecule type" value="Genomic_DNA"/>
</dbReference>
<dbReference type="InterPro" id="IPR046575">
    <property type="entry name" value="DUF6635"/>
</dbReference>
<feature type="transmembrane region" description="Helical" evidence="1">
    <location>
        <begin position="199"/>
        <end position="224"/>
    </location>
</feature>
<evidence type="ECO:0000313" key="2">
    <source>
        <dbReference type="EMBL" id="SMO41662.1"/>
    </source>
</evidence>
<feature type="transmembrane region" description="Helical" evidence="1">
    <location>
        <begin position="51"/>
        <end position="71"/>
    </location>
</feature>
<proteinExistence type="predicted"/>
<keyword evidence="3" id="KW-1185">Reference proteome</keyword>
<dbReference type="Pfam" id="PF20340">
    <property type="entry name" value="DUF6635"/>
    <property type="match status" value="1"/>
</dbReference>
<dbReference type="AlphaFoldDB" id="A0A521B3K2"/>
<reference evidence="2 3" key="1">
    <citation type="submission" date="2017-05" db="EMBL/GenBank/DDBJ databases">
        <authorList>
            <person name="Varghese N."/>
            <person name="Submissions S."/>
        </authorList>
    </citation>
    <scope>NUCLEOTIDE SEQUENCE [LARGE SCALE GENOMIC DNA]</scope>
    <source>
        <strain evidence="2 3">DSM 100094</strain>
    </source>
</reference>
<sequence length="275" mass="30144">MPPAPADPRPLTLRDAEVRRFVRDRYGIRGTFRLHRAALGMDLLRAPLNVTLSPIFLLIKLIAAILGWCGATRASQWLGARQIFLTSDVARQLEIDLGALFQRLRDQGVGPDAPPDIAHHAINGYAETRNAVSEITTSLIVLVFGFFLFNRATPGVISLAEPIANMRAQGQAIQDFALGSWAGGVWYGMFPTHLSVWEVVLTGVVLSVIASVLTTFAGLVADPVQVATGTHRRRLMRMLDRLDRHQGAAGVEREHIVARLGDLGDIASSIWRAMR</sequence>
<dbReference type="Proteomes" id="UP000319014">
    <property type="component" value="Unassembled WGS sequence"/>
</dbReference>
<dbReference type="RefSeq" id="WP_142661639.1">
    <property type="nucleotide sequence ID" value="NZ_FXTK01000002.1"/>
</dbReference>
<evidence type="ECO:0000313" key="3">
    <source>
        <dbReference type="Proteomes" id="UP000319014"/>
    </source>
</evidence>
<feature type="transmembrane region" description="Helical" evidence="1">
    <location>
        <begin position="131"/>
        <end position="149"/>
    </location>
</feature>